<feature type="transmembrane region" description="Helical" evidence="7">
    <location>
        <begin position="338"/>
        <end position="359"/>
    </location>
</feature>
<feature type="transmembrane region" description="Helical" evidence="7">
    <location>
        <begin position="406"/>
        <end position="427"/>
    </location>
</feature>
<proteinExistence type="predicted"/>
<feature type="transmembrane region" description="Helical" evidence="7">
    <location>
        <begin position="50"/>
        <end position="67"/>
    </location>
</feature>
<evidence type="ECO:0000256" key="6">
    <source>
        <dbReference type="ARBA" id="ARBA00023136"/>
    </source>
</evidence>
<evidence type="ECO:0000256" key="4">
    <source>
        <dbReference type="ARBA" id="ARBA00022970"/>
    </source>
</evidence>
<feature type="transmembrane region" description="Helical" evidence="7">
    <location>
        <begin position="158"/>
        <end position="180"/>
    </location>
</feature>
<dbReference type="PANTHER" id="PTHR43341">
    <property type="entry name" value="AMINO ACID PERMEASE"/>
    <property type="match status" value="1"/>
</dbReference>
<keyword evidence="5 7" id="KW-1133">Transmembrane helix</keyword>
<dbReference type="Pfam" id="PF00324">
    <property type="entry name" value="AA_permease"/>
    <property type="match status" value="1"/>
</dbReference>
<feature type="transmembrane region" description="Helical" evidence="7">
    <location>
        <begin position="128"/>
        <end position="146"/>
    </location>
</feature>
<evidence type="ECO:0000256" key="3">
    <source>
        <dbReference type="ARBA" id="ARBA00022692"/>
    </source>
</evidence>
<evidence type="ECO:0000256" key="7">
    <source>
        <dbReference type="SAM" id="Phobius"/>
    </source>
</evidence>
<comment type="subcellular location">
    <subcellularLocation>
        <location evidence="1">Membrane</location>
        <topology evidence="1">Multi-pass membrane protein</topology>
    </subcellularLocation>
</comment>
<dbReference type="Gene3D" id="1.20.1740.10">
    <property type="entry name" value="Amino acid/polyamine transporter I"/>
    <property type="match status" value="1"/>
</dbReference>
<dbReference type="RefSeq" id="WP_400188284.1">
    <property type="nucleotide sequence ID" value="NZ_JBGORX010000006.1"/>
</dbReference>
<sequence length="480" mass="52875">MQDELAQEPTLQRQFSARVLVMITLGGSIGTGIFLASGSALALAGPGGTLLAYSTMAIMVYFLMTGLGEMASYMPTTGSFYVYASEFCDPSLGYALGWNYWYSYAIYIASEISAAALIMRYWFPDSSPFLWCSIFSFLIIGFNAISTKTFGEVEYWLSFIKITVVVLFIITGFLLVTGVVGHHTGGFHNWYIGDGPFHGGWSGIIGAFVVAGFSFQGTELIGIAAGESSNPRKNIPRAIKMVFWRILIFYILSIFIISLLLPYNAPQLATEDVITSPFTLVLKQYHESFAASIVNGVILIAIISTANTGMYISSRMMWYLAKEGHMPRVFSTVNRRGVPIHALALTSSITILAFLSSVFGNGTVYFWLLNATSLSGFIAWMGIAISHYRFRKAYVSQGRDLSKLPYVAKGYPFGPICAFILCTIVIGGQNYSALVANPIDWYGLLISYICIPLFLGIWLGHKWINKTKAISLMDCKFTAE</sequence>
<name>A0ABW8D9S4_9GAMM</name>
<evidence type="ECO:0000256" key="2">
    <source>
        <dbReference type="ARBA" id="ARBA00022448"/>
    </source>
</evidence>
<dbReference type="InterPro" id="IPR004841">
    <property type="entry name" value="AA-permease/SLC12A_dom"/>
</dbReference>
<feature type="transmembrane region" description="Helical" evidence="7">
    <location>
        <begin position="289"/>
        <end position="312"/>
    </location>
</feature>
<feature type="transmembrane region" description="Helical" evidence="7">
    <location>
        <begin position="101"/>
        <end position="122"/>
    </location>
</feature>
<keyword evidence="3 7" id="KW-0812">Transmembrane</keyword>
<keyword evidence="4" id="KW-0029">Amino-acid transport</keyword>
<dbReference type="EMBL" id="JBGORX010000006">
    <property type="protein sequence ID" value="MFJ1269464.1"/>
    <property type="molecule type" value="Genomic_DNA"/>
</dbReference>
<protein>
    <submittedName>
        <fullName evidence="9">Amino acid permease</fullName>
    </submittedName>
</protein>
<feature type="transmembrane region" description="Helical" evidence="7">
    <location>
        <begin position="200"/>
        <end position="221"/>
    </location>
</feature>
<feature type="domain" description="Amino acid permease/ SLC12A" evidence="8">
    <location>
        <begin position="20"/>
        <end position="468"/>
    </location>
</feature>
<keyword evidence="2" id="KW-0813">Transport</keyword>
<gene>
    <name evidence="9" type="ORF">ACD661_12930</name>
</gene>
<dbReference type="PIRSF" id="PIRSF006060">
    <property type="entry name" value="AA_transporter"/>
    <property type="match status" value="1"/>
</dbReference>
<keyword evidence="10" id="KW-1185">Reference proteome</keyword>
<organism evidence="9 10">
    <name type="scientific">Legionella lytica</name>
    <dbReference type="NCBI Taxonomy" id="96232"/>
    <lineage>
        <taxon>Bacteria</taxon>
        <taxon>Pseudomonadati</taxon>
        <taxon>Pseudomonadota</taxon>
        <taxon>Gammaproteobacteria</taxon>
        <taxon>Legionellales</taxon>
        <taxon>Legionellaceae</taxon>
        <taxon>Legionella</taxon>
    </lineage>
</organism>
<feature type="transmembrane region" description="Helical" evidence="7">
    <location>
        <begin position="242"/>
        <end position="263"/>
    </location>
</feature>
<feature type="transmembrane region" description="Helical" evidence="7">
    <location>
        <begin position="365"/>
        <end position="385"/>
    </location>
</feature>
<dbReference type="PANTHER" id="PTHR43341:SF1">
    <property type="entry name" value="GENERAL AMINO-ACID PERMEASE GAP1"/>
    <property type="match status" value="1"/>
</dbReference>
<evidence type="ECO:0000313" key="10">
    <source>
        <dbReference type="Proteomes" id="UP001615550"/>
    </source>
</evidence>
<dbReference type="Proteomes" id="UP001615550">
    <property type="component" value="Unassembled WGS sequence"/>
</dbReference>
<evidence type="ECO:0000259" key="8">
    <source>
        <dbReference type="Pfam" id="PF00324"/>
    </source>
</evidence>
<evidence type="ECO:0000256" key="5">
    <source>
        <dbReference type="ARBA" id="ARBA00022989"/>
    </source>
</evidence>
<keyword evidence="6 7" id="KW-0472">Membrane</keyword>
<dbReference type="InterPro" id="IPR050524">
    <property type="entry name" value="APC_YAT"/>
</dbReference>
<reference evidence="9 10" key="1">
    <citation type="submission" date="2024-08" db="EMBL/GenBank/DDBJ databases">
        <title>Draft Genome Sequence of Legionella lytica strain DSB2004, Isolated From a Fire Sprinkler System.</title>
        <authorList>
            <person name="Everhart A.D."/>
            <person name="Kidane D.T."/>
            <person name="Farone A.L."/>
            <person name="Farone M.B."/>
        </authorList>
    </citation>
    <scope>NUCLEOTIDE SEQUENCE [LARGE SCALE GENOMIC DNA]</scope>
    <source>
        <strain evidence="9 10">DSB2004</strain>
    </source>
</reference>
<dbReference type="PROSITE" id="PS00218">
    <property type="entry name" value="AMINO_ACID_PERMEASE_1"/>
    <property type="match status" value="1"/>
</dbReference>
<dbReference type="InterPro" id="IPR004840">
    <property type="entry name" value="Amino_acid_permease_CS"/>
</dbReference>
<feature type="transmembrane region" description="Helical" evidence="7">
    <location>
        <begin position="439"/>
        <end position="459"/>
    </location>
</feature>
<evidence type="ECO:0000313" key="9">
    <source>
        <dbReference type="EMBL" id="MFJ1269464.1"/>
    </source>
</evidence>
<accession>A0ABW8D9S4</accession>
<feature type="transmembrane region" description="Helical" evidence="7">
    <location>
        <begin position="20"/>
        <end position="44"/>
    </location>
</feature>
<comment type="caution">
    <text evidence="9">The sequence shown here is derived from an EMBL/GenBank/DDBJ whole genome shotgun (WGS) entry which is preliminary data.</text>
</comment>
<evidence type="ECO:0000256" key="1">
    <source>
        <dbReference type="ARBA" id="ARBA00004141"/>
    </source>
</evidence>